<dbReference type="EMBL" id="JAMDKF010000004">
    <property type="protein sequence ID" value="MEE6040813.1"/>
    <property type="molecule type" value="Genomic_DNA"/>
</dbReference>
<protein>
    <submittedName>
        <fullName evidence="1">Uncharacterized protein</fullName>
    </submittedName>
</protein>
<keyword evidence="2" id="KW-1185">Reference proteome</keyword>
<comment type="caution">
    <text evidence="1">The sequence shown here is derived from an EMBL/GenBank/DDBJ whole genome shotgun (WGS) entry which is preliminary data.</text>
</comment>
<evidence type="ECO:0000313" key="1">
    <source>
        <dbReference type="EMBL" id="MEE6040813.1"/>
    </source>
</evidence>
<proteinExistence type="predicted"/>
<gene>
    <name evidence="1" type="ORF">M5S13_02755</name>
</gene>
<organism evidence="1 2">
    <name type="scientific">Avibacterium paragallinarum</name>
    <name type="common">Haemophilus gallinarum</name>
    <dbReference type="NCBI Taxonomy" id="728"/>
    <lineage>
        <taxon>Bacteria</taxon>
        <taxon>Pseudomonadati</taxon>
        <taxon>Pseudomonadota</taxon>
        <taxon>Gammaproteobacteria</taxon>
        <taxon>Pasteurellales</taxon>
        <taxon>Pasteurellaceae</taxon>
        <taxon>Avibacterium</taxon>
    </lineage>
</organism>
<evidence type="ECO:0000313" key="2">
    <source>
        <dbReference type="Proteomes" id="UP001347884"/>
    </source>
</evidence>
<reference evidence="1 2" key="1">
    <citation type="journal article" date="2022" name="Front. Microbiol.">
        <title>Commensal bacteria contribute to the growth of multidrug-resistant Avibacterium paragallinarum in chickens.</title>
        <authorList>
            <person name="Zhu J."/>
            <person name="Chen Y."/>
            <person name="Wu Y."/>
            <person name="Wang Y."/>
            <person name="Zhu K."/>
        </authorList>
    </citation>
    <scope>NUCLEOTIDE SEQUENCE [LARGE SCALE GENOMIC DNA]</scope>
    <source>
        <strain evidence="1 2">AV25</strain>
    </source>
</reference>
<dbReference type="Proteomes" id="UP001347884">
    <property type="component" value="Unassembled WGS sequence"/>
</dbReference>
<name>A0ABU7QG26_AVIPA</name>
<sequence length="46" mass="5688">MALFYRKVRNSKRLRCQENRGWRKSAVFSGRVFFAMMKIWRKNGLY</sequence>
<accession>A0ABU7QG26</accession>
<dbReference type="RefSeq" id="WP_165816415.1">
    <property type="nucleotide sequence ID" value="NZ_CP081939.1"/>
</dbReference>